<dbReference type="InterPro" id="IPR052345">
    <property type="entry name" value="Rad_response_metalloprotease"/>
</dbReference>
<comment type="similarity">
    <text evidence="1">Belongs to the short-chain fatty acyl-CoA assimilation regulator (ScfR) family.</text>
</comment>
<keyword evidence="4" id="KW-1185">Reference proteome</keyword>
<keyword evidence="3" id="KW-0238">DNA-binding</keyword>
<comment type="caution">
    <text evidence="3">The sequence shown here is derived from an EMBL/GenBank/DDBJ whole genome shotgun (WGS) entry which is preliminary data.</text>
</comment>
<evidence type="ECO:0000313" key="3">
    <source>
        <dbReference type="EMBL" id="GLK81865.1"/>
    </source>
</evidence>
<evidence type="ECO:0000313" key="4">
    <source>
        <dbReference type="Proteomes" id="UP001143309"/>
    </source>
</evidence>
<reference evidence="3" key="1">
    <citation type="journal article" date="2014" name="Int. J. Syst. Evol. Microbiol.">
        <title>Complete genome sequence of Corynebacterium casei LMG S-19264T (=DSM 44701T), isolated from a smear-ripened cheese.</title>
        <authorList>
            <consortium name="US DOE Joint Genome Institute (JGI-PGF)"/>
            <person name="Walter F."/>
            <person name="Albersmeier A."/>
            <person name="Kalinowski J."/>
            <person name="Ruckert C."/>
        </authorList>
    </citation>
    <scope>NUCLEOTIDE SEQUENCE</scope>
    <source>
        <strain evidence="3">VKM B-2748</strain>
    </source>
</reference>
<dbReference type="PANTHER" id="PTHR43236:SF1">
    <property type="entry name" value="BLL7220 PROTEIN"/>
    <property type="match status" value="1"/>
</dbReference>
<accession>A0A9W6N8T3</accession>
<protein>
    <submittedName>
        <fullName evidence="3">DNA-binding protein</fullName>
    </submittedName>
</protein>
<dbReference type="SUPFAM" id="SSF47413">
    <property type="entry name" value="lambda repressor-like DNA-binding domains"/>
    <property type="match status" value="1"/>
</dbReference>
<dbReference type="EMBL" id="BSFL01000005">
    <property type="protein sequence ID" value="GLK81865.1"/>
    <property type="molecule type" value="Genomic_DNA"/>
</dbReference>
<dbReference type="SMART" id="SM00530">
    <property type="entry name" value="HTH_XRE"/>
    <property type="match status" value="1"/>
</dbReference>
<name>A0A9W6N8T3_9HYPH</name>
<dbReference type="Gene3D" id="1.10.10.2910">
    <property type="match status" value="1"/>
</dbReference>
<dbReference type="Proteomes" id="UP001143309">
    <property type="component" value="Unassembled WGS sequence"/>
</dbReference>
<feature type="domain" description="HTH cro/C1-type" evidence="2">
    <location>
        <begin position="8"/>
        <end position="62"/>
    </location>
</feature>
<dbReference type="AlphaFoldDB" id="A0A9W6N8T3"/>
<dbReference type="RefSeq" id="WP_271202325.1">
    <property type="nucleotide sequence ID" value="NZ_BSFL01000005.1"/>
</dbReference>
<dbReference type="Pfam" id="PF01381">
    <property type="entry name" value="HTH_3"/>
    <property type="match status" value="1"/>
</dbReference>
<evidence type="ECO:0000259" key="2">
    <source>
        <dbReference type="PROSITE" id="PS50943"/>
    </source>
</evidence>
<dbReference type="Gene3D" id="1.10.260.40">
    <property type="entry name" value="lambda repressor-like DNA-binding domains"/>
    <property type="match status" value="1"/>
</dbReference>
<organism evidence="3 4">
    <name type="scientific">Methylopila turkensis</name>
    <dbReference type="NCBI Taxonomy" id="1437816"/>
    <lineage>
        <taxon>Bacteria</taxon>
        <taxon>Pseudomonadati</taxon>
        <taxon>Pseudomonadota</taxon>
        <taxon>Alphaproteobacteria</taxon>
        <taxon>Hyphomicrobiales</taxon>
        <taxon>Methylopilaceae</taxon>
        <taxon>Methylopila</taxon>
    </lineage>
</organism>
<dbReference type="InterPro" id="IPR010982">
    <property type="entry name" value="Lambda_DNA-bd_dom_sf"/>
</dbReference>
<dbReference type="CDD" id="cd00093">
    <property type="entry name" value="HTH_XRE"/>
    <property type="match status" value="1"/>
</dbReference>
<dbReference type="InterPro" id="IPR001387">
    <property type="entry name" value="Cro/C1-type_HTH"/>
</dbReference>
<dbReference type="GO" id="GO:0003677">
    <property type="term" value="F:DNA binding"/>
    <property type="evidence" value="ECO:0007669"/>
    <property type="project" value="UniProtKB-KW"/>
</dbReference>
<sequence>MSAVGDMLRLARQRKGFTQKYASERLGIVQPVLSRYENGISEPDDALLMKAAQVYEVPTEFFQIKETVYGPPVSVHPMTRAKADVTGRELDMVTAELNLRVMHIRRFLEGVDFEPSRSFPFLDVEENGSPERIAGIVRAHWGIGSGPLKNLTGYVESAGIIVGMSDFSGASISGITFKVPGQPPLVLLNKSHPADRLRFTLAHELGHIVMHRFPTPAMEDEANQFASALLMPERDIRAAFTGRKVTLQLLASLKPEWKVAMQALLVRVKALNIIDGNQARYLWQQISSRGWRLREPPELDFPQEDTVVLKSMIKAHLSELGYSLKELASIVPLREGDFVSMYGLEVDAPSKRAMPKLRIIS</sequence>
<dbReference type="PROSITE" id="PS50943">
    <property type="entry name" value="HTH_CROC1"/>
    <property type="match status" value="1"/>
</dbReference>
<dbReference type="PANTHER" id="PTHR43236">
    <property type="entry name" value="ANTITOXIN HIGA1"/>
    <property type="match status" value="1"/>
</dbReference>
<reference evidence="3" key="2">
    <citation type="submission" date="2023-01" db="EMBL/GenBank/DDBJ databases">
        <authorList>
            <person name="Sun Q."/>
            <person name="Evtushenko L."/>
        </authorList>
    </citation>
    <scope>NUCLEOTIDE SEQUENCE</scope>
    <source>
        <strain evidence="3">VKM B-2748</strain>
    </source>
</reference>
<dbReference type="InterPro" id="IPR010359">
    <property type="entry name" value="IrrE_HExxH"/>
</dbReference>
<proteinExistence type="inferred from homology"/>
<gene>
    <name evidence="3" type="ORF">GCM10008174_36060</name>
</gene>
<dbReference type="Pfam" id="PF06114">
    <property type="entry name" value="Peptidase_M78"/>
    <property type="match status" value="1"/>
</dbReference>
<evidence type="ECO:0000256" key="1">
    <source>
        <dbReference type="ARBA" id="ARBA00007227"/>
    </source>
</evidence>